<evidence type="ECO:0000256" key="7">
    <source>
        <dbReference type="SAM" id="MobiDB-lite"/>
    </source>
</evidence>
<dbReference type="GO" id="GO:0000160">
    <property type="term" value="P:phosphorelay signal transduction system"/>
    <property type="evidence" value="ECO:0007669"/>
    <property type="project" value="UniProtKB-KW"/>
</dbReference>
<dbReference type="PROSITE" id="PS51755">
    <property type="entry name" value="OMPR_PHOB"/>
    <property type="match status" value="1"/>
</dbReference>
<dbReference type="PANTHER" id="PTHR35807:SF1">
    <property type="entry name" value="TRANSCRIPTIONAL REGULATOR REDD"/>
    <property type="match status" value="1"/>
</dbReference>
<dbReference type="EMBL" id="JACHJV010000001">
    <property type="protein sequence ID" value="MBB4921765.1"/>
    <property type="molecule type" value="Genomic_DNA"/>
</dbReference>
<dbReference type="InterPro" id="IPR001867">
    <property type="entry name" value="OmpR/PhoB-type_DNA-bd"/>
</dbReference>
<dbReference type="SMART" id="SM00862">
    <property type="entry name" value="Trans_reg_C"/>
    <property type="match status" value="1"/>
</dbReference>
<organism evidence="9 10">
    <name type="scientific">Kitasatospora kifunensis</name>
    <name type="common">Streptomyces kifunensis</name>
    <dbReference type="NCBI Taxonomy" id="58351"/>
    <lineage>
        <taxon>Bacteria</taxon>
        <taxon>Bacillati</taxon>
        <taxon>Actinomycetota</taxon>
        <taxon>Actinomycetes</taxon>
        <taxon>Kitasatosporales</taxon>
        <taxon>Streptomycetaceae</taxon>
        <taxon>Kitasatospora</taxon>
    </lineage>
</organism>
<dbReference type="PRINTS" id="PR00364">
    <property type="entry name" value="DISEASERSIST"/>
</dbReference>
<reference evidence="9 10" key="1">
    <citation type="submission" date="2020-08" db="EMBL/GenBank/DDBJ databases">
        <title>Sequencing the genomes of 1000 actinobacteria strains.</title>
        <authorList>
            <person name="Klenk H.-P."/>
        </authorList>
    </citation>
    <scope>NUCLEOTIDE SEQUENCE [LARGE SCALE GENOMIC DNA]</scope>
    <source>
        <strain evidence="9 10">DSM 41654</strain>
    </source>
</reference>
<dbReference type="Gene3D" id="3.40.50.300">
    <property type="entry name" value="P-loop containing nucleotide triphosphate hydrolases"/>
    <property type="match status" value="1"/>
</dbReference>
<evidence type="ECO:0000256" key="6">
    <source>
        <dbReference type="PROSITE-ProRule" id="PRU01091"/>
    </source>
</evidence>
<accession>A0A7W7VTU2</accession>
<keyword evidence="10" id="KW-1185">Reference proteome</keyword>
<dbReference type="SMART" id="SM01043">
    <property type="entry name" value="BTAD"/>
    <property type="match status" value="1"/>
</dbReference>
<name>A0A7W7VTU2_KITKI</name>
<proteinExistence type="inferred from homology"/>
<keyword evidence="5" id="KW-0804">Transcription</keyword>
<dbReference type="SUPFAM" id="SSF46894">
    <property type="entry name" value="C-terminal effector domain of the bipartite response regulators"/>
    <property type="match status" value="1"/>
</dbReference>
<dbReference type="Pfam" id="PF13424">
    <property type="entry name" value="TPR_12"/>
    <property type="match status" value="1"/>
</dbReference>
<keyword evidence="4 6" id="KW-0238">DNA-binding</keyword>
<comment type="caution">
    <text evidence="9">The sequence shown here is derived from an EMBL/GenBank/DDBJ whole genome shotgun (WGS) entry which is preliminary data.</text>
</comment>
<feature type="region of interest" description="Disordered" evidence="7">
    <location>
        <begin position="1"/>
        <end position="21"/>
    </location>
</feature>
<dbReference type="InterPro" id="IPR036388">
    <property type="entry name" value="WH-like_DNA-bd_sf"/>
</dbReference>
<evidence type="ECO:0000259" key="8">
    <source>
        <dbReference type="PROSITE" id="PS51755"/>
    </source>
</evidence>
<evidence type="ECO:0000256" key="1">
    <source>
        <dbReference type="ARBA" id="ARBA00005820"/>
    </source>
</evidence>
<evidence type="ECO:0000256" key="5">
    <source>
        <dbReference type="ARBA" id="ARBA00023163"/>
    </source>
</evidence>
<dbReference type="InterPro" id="IPR016032">
    <property type="entry name" value="Sig_transdc_resp-reg_C-effctor"/>
</dbReference>
<dbReference type="SUPFAM" id="SSF48452">
    <property type="entry name" value="TPR-like"/>
    <property type="match status" value="2"/>
</dbReference>
<dbReference type="GO" id="GO:0003677">
    <property type="term" value="F:DNA binding"/>
    <property type="evidence" value="ECO:0007669"/>
    <property type="project" value="UniProtKB-UniRule"/>
</dbReference>
<dbReference type="Gene3D" id="1.25.40.10">
    <property type="entry name" value="Tetratricopeptide repeat domain"/>
    <property type="match status" value="2"/>
</dbReference>
<dbReference type="CDD" id="cd00383">
    <property type="entry name" value="trans_reg_C"/>
    <property type="match status" value="1"/>
</dbReference>
<evidence type="ECO:0000313" key="9">
    <source>
        <dbReference type="EMBL" id="MBB4921765.1"/>
    </source>
</evidence>
<evidence type="ECO:0000313" key="10">
    <source>
        <dbReference type="Proteomes" id="UP000540506"/>
    </source>
</evidence>
<dbReference type="GO" id="GO:0006355">
    <property type="term" value="P:regulation of DNA-templated transcription"/>
    <property type="evidence" value="ECO:0007669"/>
    <property type="project" value="InterPro"/>
</dbReference>
<sequence>MQGARSALVSTETAAGGARRRAAARQDTAELRFTMLGPLRGWVGEVELDLGRPQQQEVLAMLLTAAGRTVSVELLADGVWGGRDWPGNPVQVLRTHVYRLRALLKQHAVDSCLVTVGDGYALRLAPDALDTTAFELALPQAAQARHEGAPPGEVRAVLTAALDLWTAEPLTGLAGPHAEAVRLALTERRLTLLEAKLELDAELGDRPDLAAEVGDLVLEQPERQRLRAVQMLALYRAGRTAEALAVYEDVRRSLAGVTPDRALSELQARILRADPALSPAQAQTQAVPAERPRPAGLPPRVTDFTGRQAELDRLTDVLAACGPTAPDPAVPAATASDPTTSDQATSDQATPVPAALNATVVISAIDGIGGVGKTALAVQTAHQLLDRFPDGQLYADLRGADRAPAEPVAVLTGFLRALGLDDSAITGDLAERAALYRSSLAGSQVLVVLDNAATADQVVPLLPGSPGCAVLITSRGRLGGLAGAHHLRLDVLAEEEAVALFTRIVGAARAAAEPAQLAAVVAACGHLPLAIRIAASRLAARPDWTLATLADRLADEQHRLAELCTGDIAVEATFALSYAGLSADQARVFRLLSLPETPDLNLACAAALLGLEPEAAEDLLESLVDLNLLESRAFERYRFHDLVRVYARSRCAEEESESTARQALARLLAFCQDTARHAEATAHAVEQDRCDLVEVEPGAVGRRFDSAEQAMDWMRSEAAVHRALIERCCADPELPLVRAASLIDKMGAVLFDRTYMDTVAELAARTAATAAERGDQRCQALARYVRGNLLWHTSDFVAAEAELTAAVALCADGSAPRLRACALVALGSNARVYGRFAEAVAYCEESIELFRELCDAHSEGNALGELAFNYAKLGRCAEARAAAERGVELNGDTAAMGRATSWYKLAQVLRMCGEPAAALSGAERALPLFRSLGVPAFEAATGNLIAQIRVETGQYEQAVHAAESALPLARRTSEMLAAGLLRSLGHSLGRLAQPARARACLTEAVRLFEGLGVSAEAEEARTLLAELG</sequence>
<dbReference type="SUPFAM" id="SSF52540">
    <property type="entry name" value="P-loop containing nucleoside triphosphate hydrolases"/>
    <property type="match status" value="1"/>
</dbReference>
<protein>
    <submittedName>
        <fullName evidence="9">DNA-binding SARP family transcriptional activator/tetratricopeptide (TPR) repeat protein</fullName>
    </submittedName>
</protein>
<evidence type="ECO:0000256" key="2">
    <source>
        <dbReference type="ARBA" id="ARBA00023012"/>
    </source>
</evidence>
<feature type="region of interest" description="Disordered" evidence="7">
    <location>
        <begin position="275"/>
        <end position="303"/>
    </location>
</feature>
<dbReference type="InterPro" id="IPR005158">
    <property type="entry name" value="BTAD"/>
</dbReference>
<feature type="DNA-binding region" description="OmpR/PhoB-type" evidence="6">
    <location>
        <begin position="20"/>
        <end position="124"/>
    </location>
</feature>
<dbReference type="GO" id="GO:0043531">
    <property type="term" value="F:ADP binding"/>
    <property type="evidence" value="ECO:0007669"/>
    <property type="project" value="InterPro"/>
</dbReference>
<dbReference type="SMART" id="SM00028">
    <property type="entry name" value="TPR"/>
    <property type="match status" value="6"/>
</dbReference>
<dbReference type="InterPro" id="IPR011990">
    <property type="entry name" value="TPR-like_helical_dom_sf"/>
</dbReference>
<feature type="region of interest" description="Disordered" evidence="7">
    <location>
        <begin position="320"/>
        <end position="348"/>
    </location>
</feature>
<dbReference type="AlphaFoldDB" id="A0A7W7VTU2"/>
<dbReference type="InterPro" id="IPR027417">
    <property type="entry name" value="P-loop_NTPase"/>
</dbReference>
<evidence type="ECO:0000256" key="3">
    <source>
        <dbReference type="ARBA" id="ARBA00023015"/>
    </source>
</evidence>
<feature type="compositionally biased region" description="Low complexity" evidence="7">
    <location>
        <begin position="330"/>
        <end position="347"/>
    </location>
</feature>
<dbReference type="CDD" id="cd15831">
    <property type="entry name" value="BTAD"/>
    <property type="match status" value="1"/>
</dbReference>
<dbReference type="RefSeq" id="WP_184934048.1">
    <property type="nucleotide sequence ID" value="NZ_JACHJV010000001.1"/>
</dbReference>
<dbReference type="Pfam" id="PF03704">
    <property type="entry name" value="BTAD"/>
    <property type="match status" value="1"/>
</dbReference>
<keyword evidence="2" id="KW-0902">Two-component regulatory system</keyword>
<evidence type="ECO:0000256" key="4">
    <source>
        <dbReference type="ARBA" id="ARBA00023125"/>
    </source>
</evidence>
<dbReference type="Pfam" id="PF00486">
    <property type="entry name" value="Trans_reg_C"/>
    <property type="match status" value="1"/>
</dbReference>
<comment type="similarity">
    <text evidence="1">Belongs to the AfsR/DnrI/RedD regulatory family.</text>
</comment>
<dbReference type="InterPro" id="IPR019734">
    <property type="entry name" value="TPR_rpt"/>
</dbReference>
<dbReference type="PANTHER" id="PTHR35807">
    <property type="entry name" value="TRANSCRIPTIONAL REGULATOR REDD-RELATED"/>
    <property type="match status" value="1"/>
</dbReference>
<feature type="domain" description="OmpR/PhoB-type" evidence="8">
    <location>
        <begin position="20"/>
        <end position="124"/>
    </location>
</feature>
<dbReference type="Proteomes" id="UP000540506">
    <property type="component" value="Unassembled WGS sequence"/>
</dbReference>
<keyword evidence="3" id="KW-0805">Transcription regulation</keyword>
<gene>
    <name evidence="9" type="ORF">FHR34_000758</name>
</gene>
<dbReference type="Gene3D" id="1.10.10.10">
    <property type="entry name" value="Winged helix-like DNA-binding domain superfamily/Winged helix DNA-binding domain"/>
    <property type="match status" value="2"/>
</dbReference>
<dbReference type="InterPro" id="IPR051677">
    <property type="entry name" value="AfsR-DnrI-RedD_regulator"/>
</dbReference>